<dbReference type="InterPro" id="IPR036388">
    <property type="entry name" value="WH-like_DNA-bd_sf"/>
</dbReference>
<dbReference type="EMBL" id="CP059735">
    <property type="protein sequence ID" value="WDD97351.1"/>
    <property type="molecule type" value="Genomic_DNA"/>
</dbReference>
<evidence type="ECO:0000313" key="6">
    <source>
        <dbReference type="EMBL" id="WDD97351.1"/>
    </source>
</evidence>
<evidence type="ECO:0000256" key="4">
    <source>
        <dbReference type="ARBA" id="ARBA00023163"/>
    </source>
</evidence>
<evidence type="ECO:0000256" key="1">
    <source>
        <dbReference type="ARBA" id="ARBA00009437"/>
    </source>
</evidence>
<proteinExistence type="inferred from homology"/>
<dbReference type="Gene3D" id="3.40.190.290">
    <property type="match status" value="1"/>
</dbReference>
<dbReference type="GO" id="GO:0003700">
    <property type="term" value="F:DNA-binding transcription factor activity"/>
    <property type="evidence" value="ECO:0007669"/>
    <property type="project" value="InterPro"/>
</dbReference>
<dbReference type="AlphaFoldDB" id="A0AAE9YLR7"/>
<accession>A0AAE9YLR7</accession>
<keyword evidence="7" id="KW-1185">Reference proteome</keyword>
<reference evidence="6 7" key="1">
    <citation type="journal article" date="2015" name="Genome Announc.">
        <title>Draft Genome Sequences of Marine Isolates of Thalassomonas viridans and Thalassomonas actiniarum.</title>
        <authorList>
            <person name="Olonade I."/>
            <person name="van Zyl L.J."/>
            <person name="Trindade M."/>
        </authorList>
    </citation>
    <scope>NUCLEOTIDE SEQUENCE [LARGE SCALE GENOMIC DNA]</scope>
    <source>
        <strain evidence="6 7">A5K-106</strain>
    </source>
</reference>
<comment type="similarity">
    <text evidence="1">Belongs to the LysR transcriptional regulatory family.</text>
</comment>
<dbReference type="FunFam" id="1.10.10.10:FF:000001">
    <property type="entry name" value="LysR family transcriptional regulator"/>
    <property type="match status" value="1"/>
</dbReference>
<dbReference type="RefSeq" id="WP_044835514.1">
    <property type="nucleotide sequence ID" value="NZ_CP059735.1"/>
</dbReference>
<organism evidence="6 7">
    <name type="scientific">Thalassomonas actiniarum</name>
    <dbReference type="NCBI Taxonomy" id="485447"/>
    <lineage>
        <taxon>Bacteria</taxon>
        <taxon>Pseudomonadati</taxon>
        <taxon>Pseudomonadota</taxon>
        <taxon>Gammaproteobacteria</taxon>
        <taxon>Alteromonadales</taxon>
        <taxon>Colwelliaceae</taxon>
        <taxon>Thalassomonas</taxon>
    </lineage>
</organism>
<evidence type="ECO:0000259" key="5">
    <source>
        <dbReference type="PROSITE" id="PS50931"/>
    </source>
</evidence>
<dbReference type="KEGG" id="tact:SG35_018720"/>
<evidence type="ECO:0000256" key="3">
    <source>
        <dbReference type="ARBA" id="ARBA00023125"/>
    </source>
</evidence>
<reference evidence="6 7" key="2">
    <citation type="journal article" date="2022" name="Mar. Drugs">
        <title>Bioassay-Guided Fractionation Leads to the Detection of Cholic Acid Generated by the Rare Thalassomonas sp.</title>
        <authorList>
            <person name="Pheiffer F."/>
            <person name="Schneider Y.K."/>
            <person name="Hansen E.H."/>
            <person name="Andersen J.H."/>
            <person name="Isaksson J."/>
            <person name="Busche T."/>
            <person name="R C."/>
            <person name="Kalinowski J."/>
            <person name="Zyl L.V."/>
            <person name="Trindade M."/>
        </authorList>
    </citation>
    <scope>NUCLEOTIDE SEQUENCE [LARGE SCALE GENOMIC DNA]</scope>
    <source>
        <strain evidence="6 7">A5K-106</strain>
    </source>
</reference>
<dbReference type="PROSITE" id="PS50931">
    <property type="entry name" value="HTH_LYSR"/>
    <property type="match status" value="1"/>
</dbReference>
<dbReference type="Gene3D" id="1.10.10.10">
    <property type="entry name" value="Winged helix-like DNA-binding domain superfamily/Winged helix DNA-binding domain"/>
    <property type="match status" value="1"/>
</dbReference>
<dbReference type="CDD" id="cd08422">
    <property type="entry name" value="PBP2_CrgA_like"/>
    <property type="match status" value="1"/>
</dbReference>
<dbReference type="PANTHER" id="PTHR30537">
    <property type="entry name" value="HTH-TYPE TRANSCRIPTIONAL REGULATOR"/>
    <property type="match status" value="1"/>
</dbReference>
<keyword evidence="4" id="KW-0804">Transcription</keyword>
<dbReference type="InterPro" id="IPR036390">
    <property type="entry name" value="WH_DNA-bd_sf"/>
</dbReference>
<keyword evidence="2" id="KW-0805">Transcription regulation</keyword>
<protein>
    <submittedName>
        <fullName evidence="6">LysR family transcriptional regulator</fullName>
    </submittedName>
</protein>
<dbReference type="SUPFAM" id="SSF46785">
    <property type="entry name" value="Winged helix' DNA-binding domain"/>
    <property type="match status" value="1"/>
</dbReference>
<dbReference type="Pfam" id="PF00126">
    <property type="entry name" value="HTH_1"/>
    <property type="match status" value="1"/>
</dbReference>
<name>A0AAE9YLR7_9GAMM</name>
<dbReference type="InterPro" id="IPR000847">
    <property type="entry name" value="LysR_HTH_N"/>
</dbReference>
<dbReference type="Proteomes" id="UP000032568">
    <property type="component" value="Chromosome"/>
</dbReference>
<feature type="domain" description="HTH lysR-type" evidence="5">
    <location>
        <begin position="2"/>
        <end position="59"/>
    </location>
</feature>
<dbReference type="Pfam" id="PF03466">
    <property type="entry name" value="LysR_substrate"/>
    <property type="match status" value="1"/>
</dbReference>
<dbReference type="SUPFAM" id="SSF53850">
    <property type="entry name" value="Periplasmic binding protein-like II"/>
    <property type="match status" value="1"/>
</dbReference>
<keyword evidence="3" id="KW-0238">DNA-binding</keyword>
<dbReference type="GO" id="GO:0003677">
    <property type="term" value="F:DNA binding"/>
    <property type="evidence" value="ECO:0007669"/>
    <property type="project" value="UniProtKB-KW"/>
</dbReference>
<dbReference type="InterPro" id="IPR058163">
    <property type="entry name" value="LysR-type_TF_proteobact-type"/>
</dbReference>
<sequence length="304" mass="34641">MFKTETLTAFMLVAKHGSFTAAAAAIQQTPMAMSKQVSLLEAKLGEALFERTTRKVNLTQFGEEFRLQAEKILSQHELLHSWLALRQGNISGTLSIVTQAPEIYQETIFPWLGEFHQKYPDIKLECDVVEKIIDLEHSRYDIYWGVGDYLGVRHPGLKRRSLWQSHYGIYASPGYLAKYGTPATPDELQHHQLIGYLHNQPSNLLIVNKSDKSAKDQPEYLTLASPVKTVTGFVELAAQGLGLINLAADDPLLQQHLKAKTLLPVLENYWWPGAEVFLYYQQVKFEQPKVRAFIDFFMSKKVCW</sequence>
<gene>
    <name evidence="6" type="ORF">SG35_018720</name>
</gene>
<dbReference type="InterPro" id="IPR005119">
    <property type="entry name" value="LysR_subst-bd"/>
</dbReference>
<evidence type="ECO:0000256" key="2">
    <source>
        <dbReference type="ARBA" id="ARBA00023015"/>
    </source>
</evidence>
<dbReference type="PANTHER" id="PTHR30537:SF5">
    <property type="entry name" value="HTH-TYPE TRANSCRIPTIONAL ACTIVATOR TTDR-RELATED"/>
    <property type="match status" value="1"/>
</dbReference>
<evidence type="ECO:0000313" key="7">
    <source>
        <dbReference type="Proteomes" id="UP000032568"/>
    </source>
</evidence>